<reference evidence="1 2" key="1">
    <citation type="submission" date="2019-10" db="EMBL/GenBank/DDBJ databases">
        <title>Whole genome shotgun sequence of Streptomyces angustmyceticus NBRC 3934.</title>
        <authorList>
            <person name="Hosoyama A."/>
            <person name="Ichikawa N."/>
            <person name="Kimura A."/>
            <person name="Kitahashi Y."/>
            <person name="Komaki H."/>
            <person name="Uohara A."/>
        </authorList>
    </citation>
    <scope>NUCLEOTIDE SEQUENCE [LARGE SCALE GENOMIC DNA]</scope>
    <source>
        <strain evidence="1 2">NBRC 3934</strain>
    </source>
</reference>
<dbReference type="EMBL" id="BLAG01000004">
    <property type="protein sequence ID" value="GES28273.1"/>
    <property type="molecule type" value="Genomic_DNA"/>
</dbReference>
<dbReference type="AlphaFoldDB" id="A0A5J4L271"/>
<sequence length="50" mass="5485">MEHGPIEWFGDSERARRARFPATTPVREPAPLGVAALPAVTDVGRRDRAT</sequence>
<dbReference type="Proteomes" id="UP000325598">
    <property type="component" value="Unassembled WGS sequence"/>
</dbReference>
<proteinExistence type="predicted"/>
<comment type="caution">
    <text evidence="1">The sequence shown here is derived from an EMBL/GenBank/DDBJ whole genome shotgun (WGS) entry which is preliminary data.</text>
</comment>
<protein>
    <submittedName>
        <fullName evidence="1">Uncharacterized protein</fullName>
    </submittedName>
</protein>
<keyword evidence="2" id="KW-1185">Reference proteome</keyword>
<evidence type="ECO:0000313" key="1">
    <source>
        <dbReference type="EMBL" id="GES28273.1"/>
    </source>
</evidence>
<organism evidence="1 2">
    <name type="scientific">Streptomyces angustmyceticus</name>
    <dbReference type="NCBI Taxonomy" id="285578"/>
    <lineage>
        <taxon>Bacteria</taxon>
        <taxon>Bacillati</taxon>
        <taxon>Actinomycetota</taxon>
        <taxon>Actinomycetes</taxon>
        <taxon>Kitasatosporales</taxon>
        <taxon>Streptomycetaceae</taxon>
        <taxon>Streptomyces</taxon>
    </lineage>
</organism>
<gene>
    <name evidence="1" type="ORF">San01_07600</name>
</gene>
<evidence type="ECO:0000313" key="2">
    <source>
        <dbReference type="Proteomes" id="UP000325598"/>
    </source>
</evidence>
<name>A0A5J4L271_9ACTN</name>
<accession>A0A5J4L271</accession>